<dbReference type="GO" id="GO:0004672">
    <property type="term" value="F:protein kinase activity"/>
    <property type="evidence" value="ECO:0007669"/>
    <property type="project" value="InterPro"/>
</dbReference>
<dbReference type="OrthoDB" id="10261027at2759"/>
<sequence length="126" mass="14714">MIRKIYLDNVVALKSLKNSSLNNDSFIKEIVNELKLLRVNLHPNITQCFGITKQNSGTLRNYLKDNFSKLDWNIKLQFAIQIADRVSFHQNMIRIKDFGLSRRMAEVSRSKKNFGMVPYIDPQLLK</sequence>
<organism evidence="2 3">
    <name type="scientific">Glomus cerebriforme</name>
    <dbReference type="NCBI Taxonomy" id="658196"/>
    <lineage>
        <taxon>Eukaryota</taxon>
        <taxon>Fungi</taxon>
        <taxon>Fungi incertae sedis</taxon>
        <taxon>Mucoromycota</taxon>
        <taxon>Glomeromycotina</taxon>
        <taxon>Glomeromycetes</taxon>
        <taxon>Glomerales</taxon>
        <taxon>Glomeraceae</taxon>
        <taxon>Glomus</taxon>
    </lineage>
</organism>
<dbReference type="InterPro" id="IPR000719">
    <property type="entry name" value="Prot_kinase_dom"/>
</dbReference>
<name>A0A397SD84_9GLOM</name>
<dbReference type="SUPFAM" id="SSF56112">
    <property type="entry name" value="Protein kinase-like (PK-like)"/>
    <property type="match status" value="1"/>
</dbReference>
<dbReference type="Pfam" id="PF07714">
    <property type="entry name" value="PK_Tyr_Ser-Thr"/>
    <property type="match status" value="1"/>
</dbReference>
<evidence type="ECO:0000313" key="2">
    <source>
        <dbReference type="EMBL" id="RIA82666.1"/>
    </source>
</evidence>
<reference evidence="2 3" key="1">
    <citation type="submission" date="2018-06" db="EMBL/GenBank/DDBJ databases">
        <title>Comparative genomics reveals the genomic features of Rhizophagus irregularis, R. cerebriforme, R. diaphanum and Gigaspora rosea, and their symbiotic lifestyle signature.</title>
        <authorList>
            <person name="Morin E."/>
            <person name="San Clemente H."/>
            <person name="Chen E.C.H."/>
            <person name="De La Providencia I."/>
            <person name="Hainaut M."/>
            <person name="Kuo A."/>
            <person name="Kohler A."/>
            <person name="Murat C."/>
            <person name="Tang N."/>
            <person name="Roy S."/>
            <person name="Loubradou J."/>
            <person name="Henrissat B."/>
            <person name="Grigoriev I.V."/>
            <person name="Corradi N."/>
            <person name="Roux C."/>
            <person name="Martin F.M."/>
        </authorList>
    </citation>
    <scope>NUCLEOTIDE SEQUENCE [LARGE SCALE GENOMIC DNA]</scope>
    <source>
        <strain evidence="2 3">DAOM 227022</strain>
    </source>
</reference>
<accession>A0A397SD84</accession>
<proteinExistence type="predicted"/>
<dbReference type="Gene3D" id="1.10.510.10">
    <property type="entry name" value="Transferase(Phosphotransferase) domain 1"/>
    <property type="match status" value="1"/>
</dbReference>
<dbReference type="PROSITE" id="PS50011">
    <property type="entry name" value="PROTEIN_KINASE_DOM"/>
    <property type="match status" value="1"/>
</dbReference>
<dbReference type="GO" id="GO:0005524">
    <property type="term" value="F:ATP binding"/>
    <property type="evidence" value="ECO:0007669"/>
    <property type="project" value="InterPro"/>
</dbReference>
<dbReference type="STRING" id="658196.A0A397SD84"/>
<dbReference type="EMBL" id="QKYT01000643">
    <property type="protein sequence ID" value="RIA82666.1"/>
    <property type="molecule type" value="Genomic_DNA"/>
</dbReference>
<keyword evidence="3" id="KW-1185">Reference proteome</keyword>
<protein>
    <recommendedName>
        <fullName evidence="1">Protein kinase domain-containing protein</fullName>
    </recommendedName>
</protein>
<comment type="caution">
    <text evidence="2">The sequence shown here is derived from an EMBL/GenBank/DDBJ whole genome shotgun (WGS) entry which is preliminary data.</text>
</comment>
<dbReference type="InterPro" id="IPR001245">
    <property type="entry name" value="Ser-Thr/Tyr_kinase_cat_dom"/>
</dbReference>
<dbReference type="AlphaFoldDB" id="A0A397SD84"/>
<dbReference type="InterPro" id="IPR011009">
    <property type="entry name" value="Kinase-like_dom_sf"/>
</dbReference>
<feature type="domain" description="Protein kinase" evidence="1">
    <location>
        <begin position="1"/>
        <end position="126"/>
    </location>
</feature>
<dbReference type="Proteomes" id="UP000265703">
    <property type="component" value="Unassembled WGS sequence"/>
</dbReference>
<gene>
    <name evidence="2" type="ORF">C1645_835028</name>
</gene>
<evidence type="ECO:0000313" key="3">
    <source>
        <dbReference type="Proteomes" id="UP000265703"/>
    </source>
</evidence>
<evidence type="ECO:0000259" key="1">
    <source>
        <dbReference type="PROSITE" id="PS50011"/>
    </source>
</evidence>